<reference evidence="1 2" key="1">
    <citation type="submission" date="2024-02" db="EMBL/GenBank/DDBJ databases">
        <authorList>
            <person name="Chen Y."/>
            <person name="Shah S."/>
            <person name="Dougan E. K."/>
            <person name="Thang M."/>
            <person name="Chan C."/>
        </authorList>
    </citation>
    <scope>NUCLEOTIDE SEQUENCE [LARGE SCALE GENOMIC DNA]</scope>
</reference>
<sequence>MDSAEGEGQDETRSGSTSTSSGTRLARQVNAFLRTDSEFVGDSRSEGTESLPDGKATASETRRSYNKGHDEDACSPCVFFPTPRGCVRGEECAYCHLSHDLVRVRGDHSLQFRNKTRKKINERIQKLFESPNLDDRQGAINSEARRHPYARRVIGNYVRQDTRLNRFQ</sequence>
<dbReference type="InterPro" id="IPR000571">
    <property type="entry name" value="Znf_CCCH"/>
</dbReference>
<keyword evidence="2" id="KW-1185">Reference proteome</keyword>
<protein>
    <submittedName>
        <fullName evidence="1">Uncharacterized protein</fullName>
    </submittedName>
</protein>
<name>A0ABP0JKK7_9DINO</name>
<dbReference type="Proteomes" id="UP001642484">
    <property type="component" value="Unassembled WGS sequence"/>
</dbReference>
<organism evidence="1 2">
    <name type="scientific">Durusdinium trenchii</name>
    <dbReference type="NCBI Taxonomy" id="1381693"/>
    <lineage>
        <taxon>Eukaryota</taxon>
        <taxon>Sar</taxon>
        <taxon>Alveolata</taxon>
        <taxon>Dinophyceae</taxon>
        <taxon>Suessiales</taxon>
        <taxon>Symbiodiniaceae</taxon>
        <taxon>Durusdinium</taxon>
    </lineage>
</organism>
<gene>
    <name evidence="1" type="ORF">CCMP2556_LOCUS11787</name>
</gene>
<dbReference type="EMBL" id="CAXAMN010005581">
    <property type="protein sequence ID" value="CAK9014662.1"/>
    <property type="molecule type" value="Genomic_DNA"/>
</dbReference>
<evidence type="ECO:0000313" key="1">
    <source>
        <dbReference type="EMBL" id="CAK9014662.1"/>
    </source>
</evidence>
<proteinExistence type="predicted"/>
<dbReference type="PROSITE" id="PS50103">
    <property type="entry name" value="ZF_C3H1"/>
    <property type="match status" value="1"/>
</dbReference>
<comment type="caution">
    <text evidence="1">The sequence shown here is derived from an EMBL/GenBank/DDBJ whole genome shotgun (WGS) entry which is preliminary data.</text>
</comment>
<evidence type="ECO:0000313" key="2">
    <source>
        <dbReference type="Proteomes" id="UP001642484"/>
    </source>
</evidence>
<accession>A0ABP0JKK7</accession>